<evidence type="ECO:0000256" key="7">
    <source>
        <dbReference type="ARBA" id="ARBA00022840"/>
    </source>
</evidence>
<keyword evidence="4" id="KW-0808">Transferase</keyword>
<gene>
    <name evidence="13" type="ORF">EV380_2984</name>
</gene>
<keyword evidence="3" id="KW-0597">Phosphoprotein</keyword>
<dbReference type="PANTHER" id="PTHR24421:SF10">
    <property type="entry name" value="NITRATE_NITRITE SENSOR PROTEIN NARQ"/>
    <property type="match status" value="1"/>
</dbReference>
<dbReference type="OrthoDB" id="227596at2"/>
<feature type="transmembrane region" description="Helical" evidence="10">
    <location>
        <begin position="73"/>
        <end position="92"/>
    </location>
</feature>
<dbReference type="EC" id="2.7.13.3" evidence="2"/>
<dbReference type="AlphaFoldDB" id="A0A4Q8AG69"/>
<feature type="region of interest" description="Disordered" evidence="9">
    <location>
        <begin position="359"/>
        <end position="381"/>
    </location>
</feature>
<feature type="transmembrane region" description="Helical" evidence="10">
    <location>
        <begin position="146"/>
        <end position="162"/>
    </location>
</feature>
<dbReference type="GO" id="GO:0046983">
    <property type="term" value="F:protein dimerization activity"/>
    <property type="evidence" value="ECO:0007669"/>
    <property type="project" value="InterPro"/>
</dbReference>
<feature type="domain" description="Signal transduction histidine kinase subgroup 3 dimerisation and phosphoacceptor" evidence="12">
    <location>
        <begin position="181"/>
        <end position="245"/>
    </location>
</feature>
<dbReference type="InterPro" id="IPR036890">
    <property type="entry name" value="HATPase_C_sf"/>
</dbReference>
<dbReference type="InterPro" id="IPR050482">
    <property type="entry name" value="Sensor_HK_TwoCompSys"/>
</dbReference>
<protein>
    <recommendedName>
        <fullName evidence="2">histidine kinase</fullName>
        <ecNumber evidence="2">2.7.13.3</ecNumber>
    </recommendedName>
</protein>
<dbReference type="SUPFAM" id="SSF55874">
    <property type="entry name" value="ATPase domain of HSP90 chaperone/DNA topoisomerase II/histidine kinase"/>
    <property type="match status" value="1"/>
</dbReference>
<name>A0A4Q8AG69_9MICC</name>
<keyword evidence="7" id="KW-0067">ATP-binding</keyword>
<evidence type="ECO:0000259" key="11">
    <source>
        <dbReference type="Pfam" id="PF02518"/>
    </source>
</evidence>
<evidence type="ECO:0000256" key="2">
    <source>
        <dbReference type="ARBA" id="ARBA00012438"/>
    </source>
</evidence>
<evidence type="ECO:0000256" key="4">
    <source>
        <dbReference type="ARBA" id="ARBA00022679"/>
    </source>
</evidence>
<keyword evidence="6 13" id="KW-0418">Kinase</keyword>
<feature type="transmembrane region" description="Helical" evidence="10">
    <location>
        <begin position="49"/>
        <end position="66"/>
    </location>
</feature>
<keyword evidence="5" id="KW-0547">Nucleotide-binding</keyword>
<dbReference type="Pfam" id="PF02518">
    <property type="entry name" value="HATPase_c"/>
    <property type="match status" value="1"/>
</dbReference>
<evidence type="ECO:0000313" key="13">
    <source>
        <dbReference type="EMBL" id="RZU63367.1"/>
    </source>
</evidence>
<dbReference type="Proteomes" id="UP000292685">
    <property type="component" value="Unassembled WGS sequence"/>
</dbReference>
<dbReference type="PANTHER" id="PTHR24421">
    <property type="entry name" value="NITRATE/NITRITE SENSOR PROTEIN NARX-RELATED"/>
    <property type="match status" value="1"/>
</dbReference>
<comment type="caution">
    <text evidence="13">The sequence shown here is derived from an EMBL/GenBank/DDBJ whole genome shotgun (WGS) entry which is preliminary data.</text>
</comment>
<evidence type="ECO:0000313" key="14">
    <source>
        <dbReference type="Proteomes" id="UP000292685"/>
    </source>
</evidence>
<organism evidence="13 14">
    <name type="scientific">Zhihengliuella halotolerans</name>
    <dbReference type="NCBI Taxonomy" id="370736"/>
    <lineage>
        <taxon>Bacteria</taxon>
        <taxon>Bacillati</taxon>
        <taxon>Actinomycetota</taxon>
        <taxon>Actinomycetes</taxon>
        <taxon>Micrococcales</taxon>
        <taxon>Micrococcaceae</taxon>
        <taxon>Zhihengliuella</taxon>
    </lineage>
</organism>
<evidence type="ECO:0000256" key="1">
    <source>
        <dbReference type="ARBA" id="ARBA00000085"/>
    </source>
</evidence>
<dbReference type="Pfam" id="PF07730">
    <property type="entry name" value="HisKA_3"/>
    <property type="match status" value="1"/>
</dbReference>
<dbReference type="Gene3D" id="1.20.5.1930">
    <property type="match status" value="1"/>
</dbReference>
<evidence type="ECO:0000256" key="5">
    <source>
        <dbReference type="ARBA" id="ARBA00022741"/>
    </source>
</evidence>
<feature type="compositionally biased region" description="Low complexity" evidence="9">
    <location>
        <begin position="359"/>
        <end position="368"/>
    </location>
</feature>
<evidence type="ECO:0000256" key="3">
    <source>
        <dbReference type="ARBA" id="ARBA00022553"/>
    </source>
</evidence>
<evidence type="ECO:0000256" key="10">
    <source>
        <dbReference type="SAM" id="Phobius"/>
    </source>
</evidence>
<dbReference type="InterPro" id="IPR003594">
    <property type="entry name" value="HATPase_dom"/>
</dbReference>
<dbReference type="GO" id="GO:0016020">
    <property type="term" value="C:membrane"/>
    <property type="evidence" value="ECO:0007669"/>
    <property type="project" value="InterPro"/>
</dbReference>
<dbReference type="GO" id="GO:0000155">
    <property type="term" value="F:phosphorelay sensor kinase activity"/>
    <property type="evidence" value="ECO:0007669"/>
    <property type="project" value="InterPro"/>
</dbReference>
<evidence type="ECO:0000256" key="6">
    <source>
        <dbReference type="ARBA" id="ARBA00022777"/>
    </source>
</evidence>
<feature type="transmembrane region" description="Helical" evidence="10">
    <location>
        <begin position="27"/>
        <end position="43"/>
    </location>
</feature>
<accession>A0A4Q8AG69</accession>
<dbReference type="InterPro" id="IPR011712">
    <property type="entry name" value="Sig_transdc_His_kin_sub3_dim/P"/>
</dbReference>
<comment type="catalytic activity">
    <reaction evidence="1">
        <text>ATP + protein L-histidine = ADP + protein N-phospho-L-histidine.</text>
        <dbReference type="EC" id="2.7.13.3"/>
    </reaction>
</comment>
<feature type="transmembrane region" description="Helical" evidence="10">
    <location>
        <begin position="98"/>
        <end position="115"/>
    </location>
</feature>
<evidence type="ECO:0000256" key="8">
    <source>
        <dbReference type="ARBA" id="ARBA00023012"/>
    </source>
</evidence>
<dbReference type="EMBL" id="SHLA01000001">
    <property type="protein sequence ID" value="RZU63367.1"/>
    <property type="molecule type" value="Genomic_DNA"/>
</dbReference>
<dbReference type="CDD" id="cd16917">
    <property type="entry name" value="HATPase_UhpB-NarQ-NarX-like"/>
    <property type="match status" value="1"/>
</dbReference>
<keyword evidence="14" id="KW-1185">Reference proteome</keyword>
<feature type="domain" description="Histidine kinase/HSP90-like ATPase" evidence="11">
    <location>
        <begin position="285"/>
        <end position="378"/>
    </location>
</feature>
<keyword evidence="10" id="KW-1133">Transmembrane helix</keyword>
<dbReference type="GO" id="GO:0005524">
    <property type="term" value="F:ATP binding"/>
    <property type="evidence" value="ECO:0007669"/>
    <property type="project" value="UniProtKB-KW"/>
</dbReference>
<keyword evidence="10" id="KW-0812">Transmembrane</keyword>
<reference evidence="13 14" key="1">
    <citation type="submission" date="2019-02" db="EMBL/GenBank/DDBJ databases">
        <title>Sequencing the genomes of 1000 actinobacteria strains.</title>
        <authorList>
            <person name="Klenk H.-P."/>
        </authorList>
    </citation>
    <scope>NUCLEOTIDE SEQUENCE [LARGE SCALE GENOMIC DNA]</scope>
    <source>
        <strain evidence="13 14">DSM 17364</strain>
    </source>
</reference>
<evidence type="ECO:0000256" key="9">
    <source>
        <dbReference type="SAM" id="MobiDB-lite"/>
    </source>
</evidence>
<dbReference type="Gene3D" id="3.30.565.10">
    <property type="entry name" value="Histidine kinase-like ATPase, C-terminal domain"/>
    <property type="match status" value="1"/>
</dbReference>
<sequence>MRRVRRSWGGWTGPAADGAEGPGVRDVVVVAVLAAVVLGEALLRDDLAWPAPTALVTLAALAVLPWRRSRPLAVVFVFVATTTGFAVVQAAAGVGRDALVAMFALLAVPYALFRWGSGRARIVGGAVLGAGALISAAAGPNGVADVVTGFAFFGAACLAGALRRERVAAHARELDAARSREREALARDLHDTVAHHVSVIAIRAQAAAALPPDAERNAESFAVIELRARTVLAEMRSLVRALRAPSPYAPSAGVSDIRGLADPGPPAVHVRVDGPVDDIDGVLASTLHRIAQEGVTNARRHARGVSAIEVRVSVDAAAARVEVHDDGARPAAPADGPARVGGLGLIGVAERAALLGGEAAAGPDDAGGWTVRASLPLRERP</sequence>
<evidence type="ECO:0000259" key="12">
    <source>
        <dbReference type="Pfam" id="PF07730"/>
    </source>
</evidence>
<feature type="transmembrane region" description="Helical" evidence="10">
    <location>
        <begin position="122"/>
        <end position="140"/>
    </location>
</feature>
<keyword evidence="8" id="KW-0902">Two-component regulatory system</keyword>
<keyword evidence="10" id="KW-0472">Membrane</keyword>
<proteinExistence type="predicted"/>